<organism evidence="2 3">
    <name type="scientific">Flavobacterium sediminilitoris</name>
    <dbReference type="NCBI Taxonomy" id="2024526"/>
    <lineage>
        <taxon>Bacteria</taxon>
        <taxon>Pseudomonadati</taxon>
        <taxon>Bacteroidota</taxon>
        <taxon>Flavobacteriia</taxon>
        <taxon>Flavobacteriales</taxon>
        <taxon>Flavobacteriaceae</taxon>
        <taxon>Flavobacterium</taxon>
    </lineage>
</organism>
<dbReference type="SMART" id="SM00450">
    <property type="entry name" value="RHOD"/>
    <property type="match status" value="1"/>
</dbReference>
<keyword evidence="3" id="KW-1185">Reference proteome</keyword>
<dbReference type="EMBL" id="CP090145">
    <property type="protein sequence ID" value="UOX33587.1"/>
    <property type="molecule type" value="Genomic_DNA"/>
</dbReference>
<reference evidence="2" key="2">
    <citation type="submission" date="2022-04" db="EMBL/GenBank/DDBJ databases">
        <title>Complete Genome Sequence of Flavobacterium sediminilitoris YSM-43, Isolated from a Tidal Sediment.</title>
        <authorList>
            <person name="Lee P.A."/>
        </authorList>
    </citation>
    <scope>NUCLEOTIDE SEQUENCE</scope>
    <source>
        <strain evidence="2">YSM-43</strain>
    </source>
</reference>
<gene>
    <name evidence="2" type="ORF">LXD69_16330</name>
</gene>
<proteinExistence type="predicted"/>
<sequence length="128" mass="14198">MKFRLVIISFVFLAATACLKEKTEGITVSDVVFEQRMNEKDVQLVDVRTSDEFSSGHLINAMNIDVKADDFDVKVTNLDKQKPVLVYCKSGGRSSKAVEKLKNLGFTNIVELDGGITSWKANGKPIEN</sequence>
<name>A0ABY4HMM1_9FLAO</name>
<evidence type="ECO:0000313" key="2">
    <source>
        <dbReference type="EMBL" id="UOX33587.1"/>
    </source>
</evidence>
<evidence type="ECO:0000259" key="1">
    <source>
        <dbReference type="PROSITE" id="PS50206"/>
    </source>
</evidence>
<dbReference type="InterPro" id="IPR001763">
    <property type="entry name" value="Rhodanese-like_dom"/>
</dbReference>
<dbReference type="CDD" id="cd00158">
    <property type="entry name" value="RHOD"/>
    <property type="match status" value="1"/>
</dbReference>
<dbReference type="Proteomes" id="UP000830454">
    <property type="component" value="Chromosome"/>
</dbReference>
<dbReference type="PROSITE" id="PS51257">
    <property type="entry name" value="PROKAR_LIPOPROTEIN"/>
    <property type="match status" value="1"/>
</dbReference>
<dbReference type="Pfam" id="PF00581">
    <property type="entry name" value="Rhodanese"/>
    <property type="match status" value="1"/>
</dbReference>
<dbReference type="InterPro" id="IPR036873">
    <property type="entry name" value="Rhodanese-like_dom_sf"/>
</dbReference>
<dbReference type="SUPFAM" id="SSF52821">
    <property type="entry name" value="Rhodanese/Cell cycle control phosphatase"/>
    <property type="match status" value="1"/>
</dbReference>
<dbReference type="RefSeq" id="WP_045971752.1">
    <property type="nucleotide sequence ID" value="NZ_CP090145.1"/>
</dbReference>
<dbReference type="PANTHER" id="PTHR45431">
    <property type="entry name" value="RHODANESE-LIKE DOMAIN-CONTAINING PROTEIN 15, CHLOROPLASTIC"/>
    <property type="match status" value="1"/>
</dbReference>
<reference evidence="2" key="1">
    <citation type="submission" date="2021-12" db="EMBL/GenBank/DDBJ databases">
        <authorList>
            <person name="Cha I.-T."/>
            <person name="Lee K.-E."/>
            <person name="Park S.-J."/>
        </authorList>
    </citation>
    <scope>NUCLEOTIDE SEQUENCE</scope>
    <source>
        <strain evidence="2">YSM-43</strain>
    </source>
</reference>
<dbReference type="Gene3D" id="3.40.250.10">
    <property type="entry name" value="Rhodanese-like domain"/>
    <property type="match status" value="1"/>
</dbReference>
<dbReference type="InterPro" id="IPR052367">
    <property type="entry name" value="Thiosulfate_ST/Rhodanese-like"/>
</dbReference>
<evidence type="ECO:0000313" key="3">
    <source>
        <dbReference type="Proteomes" id="UP000830454"/>
    </source>
</evidence>
<protein>
    <submittedName>
        <fullName evidence="2">Rhodanese-like domain-containing protein</fullName>
    </submittedName>
</protein>
<accession>A0ABY4HMM1</accession>
<dbReference type="PANTHER" id="PTHR45431:SF3">
    <property type="entry name" value="RHODANESE-LIKE DOMAIN-CONTAINING PROTEIN 15, CHLOROPLASTIC"/>
    <property type="match status" value="1"/>
</dbReference>
<feature type="domain" description="Rhodanese" evidence="1">
    <location>
        <begin position="38"/>
        <end position="128"/>
    </location>
</feature>
<dbReference type="PROSITE" id="PS50206">
    <property type="entry name" value="RHODANESE_3"/>
    <property type="match status" value="1"/>
</dbReference>